<protein>
    <submittedName>
        <fullName evidence="3">Uncharacterized protein</fullName>
    </submittedName>
</protein>
<keyword evidence="2" id="KW-0472">Membrane</keyword>
<sequence length="293" mass="30585">MSTAADDELRALRARAYGPTADIENDPAALHRLQQLEAMRQPKPAADDAVAAVPEVVRQPEPVLSVASGRGEARLGRGAPEARDDALDVFDGAATSNATGIGSGAEPPEQAAPKEEPAERLAAWFSVRTTRILWVVAIVAAAAVSAAITFALVKISPVATSSGAPQIATLESTSTLEIPAGWMGAGPSSAVFDFYGLALVESAGGYYNGSVGSNCLTVFRADQVPAKDEFDVSEGWSYDGPMYTGCAVGTFPVTVEVPFDSNAPKELSERFPSGTALQFVYDGERVGVFLDSE</sequence>
<proteinExistence type="predicted"/>
<dbReference type="RefSeq" id="WP_021201270.1">
    <property type="nucleotide sequence ID" value="NZ_ATAO01000217.1"/>
</dbReference>
<comment type="caution">
    <text evidence="3">The sequence shown here is derived from an EMBL/GenBank/DDBJ whole genome shotgun (WGS) entry which is preliminary data.</text>
</comment>
<feature type="region of interest" description="Disordered" evidence="1">
    <location>
        <begin position="97"/>
        <end position="117"/>
    </location>
</feature>
<feature type="transmembrane region" description="Helical" evidence="2">
    <location>
        <begin position="132"/>
        <end position="153"/>
    </location>
</feature>
<accession>T5KCY7</accession>
<evidence type="ECO:0000256" key="1">
    <source>
        <dbReference type="SAM" id="MobiDB-lite"/>
    </source>
</evidence>
<reference evidence="3 4" key="1">
    <citation type="journal article" date="2013" name="Genome Announc.">
        <title>Whole-genome sequences of five oyster-associated bacteria show potential for crude oil hydrocarbon degradation.</title>
        <authorList>
            <person name="Chauhan A."/>
            <person name="Green S."/>
            <person name="Pathak A."/>
            <person name="Thomas J."/>
            <person name="Venkatramanan R."/>
        </authorList>
    </citation>
    <scope>NUCLEOTIDE SEQUENCE [LARGE SCALE GENOMIC DNA]</scope>
    <source>
        <strain evidence="3 4">MF109</strain>
    </source>
</reference>
<organism evidence="3 4">
    <name type="scientific">Microbacterium maritypicum MF109</name>
    <dbReference type="NCBI Taxonomy" id="1333857"/>
    <lineage>
        <taxon>Bacteria</taxon>
        <taxon>Bacillati</taxon>
        <taxon>Actinomycetota</taxon>
        <taxon>Actinomycetes</taxon>
        <taxon>Micrococcales</taxon>
        <taxon>Microbacteriaceae</taxon>
        <taxon>Microbacterium</taxon>
    </lineage>
</organism>
<dbReference type="AlphaFoldDB" id="T5KCY7"/>
<dbReference type="EMBL" id="ATAO01000217">
    <property type="protein sequence ID" value="EQM73437.1"/>
    <property type="molecule type" value="Genomic_DNA"/>
</dbReference>
<keyword evidence="2" id="KW-0812">Transmembrane</keyword>
<dbReference type="Proteomes" id="UP000016033">
    <property type="component" value="Unassembled WGS sequence"/>
</dbReference>
<evidence type="ECO:0000313" key="3">
    <source>
        <dbReference type="EMBL" id="EQM73437.1"/>
    </source>
</evidence>
<dbReference type="PATRIC" id="fig|1333857.3.peg.3365"/>
<gene>
    <name evidence="3" type="ORF">L687_06710</name>
</gene>
<keyword evidence="2" id="KW-1133">Transmembrane helix</keyword>
<evidence type="ECO:0000313" key="4">
    <source>
        <dbReference type="Proteomes" id="UP000016033"/>
    </source>
</evidence>
<evidence type="ECO:0000256" key="2">
    <source>
        <dbReference type="SAM" id="Phobius"/>
    </source>
</evidence>
<name>T5KCY7_MICMQ</name>